<organism evidence="2 3">
    <name type="scientific">Escherichia phage vB_Eco_Maverick</name>
    <dbReference type="NCBI Taxonomy" id="2776148"/>
    <lineage>
        <taxon>Viruses</taxon>
        <taxon>Duplodnaviria</taxon>
        <taxon>Heunggongvirae</taxon>
        <taxon>Uroviricota</taxon>
        <taxon>Caudoviricetes</taxon>
        <taxon>Dhillonvirus</taxon>
        <taxon>Dhillonvirus maverick</taxon>
    </lineage>
</organism>
<feature type="region of interest" description="Disordered" evidence="1">
    <location>
        <begin position="1"/>
        <end position="20"/>
    </location>
</feature>
<evidence type="ECO:0000313" key="3">
    <source>
        <dbReference type="Proteomes" id="UP000837653"/>
    </source>
</evidence>
<keyword evidence="3" id="KW-1185">Reference proteome</keyword>
<dbReference type="EMBL" id="LR990702">
    <property type="protein sequence ID" value="CAD7711875.1"/>
    <property type="molecule type" value="Genomic_DNA"/>
</dbReference>
<evidence type="ECO:0000256" key="1">
    <source>
        <dbReference type="SAM" id="MobiDB-lite"/>
    </source>
</evidence>
<protein>
    <submittedName>
        <fullName evidence="2">Uncharacterized protein</fullName>
    </submittedName>
</protein>
<name>A0AAD1Q754_9CAUD</name>
<proteinExistence type="predicted"/>
<sequence>MAACGNGLDTGVPNSGVIPKPIERHEDGSLVYDTEKLPYTGQWCQEISHEHRRIGSPSNCVIDY</sequence>
<dbReference type="Proteomes" id="UP000837653">
    <property type="component" value="Chromosome"/>
</dbReference>
<reference evidence="2 3" key="1">
    <citation type="submission" date="2020-12" db="EMBL/GenBank/DDBJ databases">
        <authorList>
            <person name="Kelly A."/>
        </authorList>
    </citation>
    <scope>NUCLEOTIDE SEQUENCE [LARGE SCALE GENOMIC DNA]</scope>
</reference>
<accession>A0AAD1Q754</accession>
<gene>
    <name evidence="2" type="ORF">MAVERICK_007</name>
</gene>
<evidence type="ECO:0000313" key="2">
    <source>
        <dbReference type="EMBL" id="CAD7711875.1"/>
    </source>
</evidence>